<dbReference type="EMBL" id="BMAV01018577">
    <property type="protein sequence ID" value="GFY71035.1"/>
    <property type="molecule type" value="Genomic_DNA"/>
</dbReference>
<protein>
    <submittedName>
        <fullName evidence="2">Uncharacterized protein</fullName>
    </submittedName>
</protein>
<organism evidence="2 3">
    <name type="scientific">Trichonephila inaurata madagascariensis</name>
    <dbReference type="NCBI Taxonomy" id="2747483"/>
    <lineage>
        <taxon>Eukaryota</taxon>
        <taxon>Metazoa</taxon>
        <taxon>Ecdysozoa</taxon>
        <taxon>Arthropoda</taxon>
        <taxon>Chelicerata</taxon>
        <taxon>Arachnida</taxon>
        <taxon>Araneae</taxon>
        <taxon>Araneomorphae</taxon>
        <taxon>Entelegynae</taxon>
        <taxon>Araneoidea</taxon>
        <taxon>Nephilidae</taxon>
        <taxon>Trichonephila</taxon>
        <taxon>Trichonephila inaurata</taxon>
    </lineage>
</organism>
<keyword evidence="3" id="KW-1185">Reference proteome</keyword>
<proteinExistence type="predicted"/>
<evidence type="ECO:0000313" key="2">
    <source>
        <dbReference type="EMBL" id="GFY71035.1"/>
    </source>
</evidence>
<reference evidence="2" key="1">
    <citation type="submission" date="2020-08" db="EMBL/GenBank/DDBJ databases">
        <title>Multicomponent nature underlies the extraordinary mechanical properties of spider dragline silk.</title>
        <authorList>
            <person name="Kono N."/>
            <person name="Nakamura H."/>
            <person name="Mori M."/>
            <person name="Yoshida Y."/>
            <person name="Ohtoshi R."/>
            <person name="Malay A.D."/>
            <person name="Moran D.A.P."/>
            <person name="Tomita M."/>
            <person name="Numata K."/>
            <person name="Arakawa K."/>
        </authorList>
    </citation>
    <scope>NUCLEOTIDE SEQUENCE</scope>
</reference>
<dbReference type="Proteomes" id="UP000886998">
    <property type="component" value="Unassembled WGS sequence"/>
</dbReference>
<gene>
    <name evidence="2" type="ORF">TNIN_109591</name>
</gene>
<name>A0A8X6YDS8_9ARAC</name>
<dbReference type="OrthoDB" id="424490at2759"/>
<sequence length="223" mass="25107">MHPLLENINLFDISSLTEENVKDILTEARVLPEKTSTPMCPFSTFFYTLEYCISRQVSVLNSRHTNLHSGSQSSSNPDIHHYVEFLFRRATSPSNSCGLYSKTVPSDTTLNSPIKRTLKNLRLKSDRKRLIDDDGFQTPDKRHTSKKIGKKNPSLPPTTSQTSNPTPPAESSDSEIEDEDAGKSNLRWHLKTEFQFCQPSLTIGALNSIARQLAPTLISKTNW</sequence>
<feature type="region of interest" description="Disordered" evidence="1">
    <location>
        <begin position="130"/>
        <end position="182"/>
    </location>
</feature>
<evidence type="ECO:0000313" key="3">
    <source>
        <dbReference type="Proteomes" id="UP000886998"/>
    </source>
</evidence>
<dbReference type="AlphaFoldDB" id="A0A8X6YDS8"/>
<evidence type="ECO:0000256" key="1">
    <source>
        <dbReference type="SAM" id="MobiDB-lite"/>
    </source>
</evidence>
<comment type="caution">
    <text evidence="2">The sequence shown here is derived from an EMBL/GenBank/DDBJ whole genome shotgun (WGS) entry which is preliminary data.</text>
</comment>
<accession>A0A8X6YDS8</accession>